<name>A0A254T806_9BURK</name>
<gene>
    <name evidence="8" type="ORF">AYR66_03790</name>
</gene>
<evidence type="ECO:0000313" key="9">
    <source>
        <dbReference type="Proteomes" id="UP000197535"/>
    </source>
</evidence>
<organism evidence="8 9">
    <name type="scientific">Noviherbaspirillum denitrificans</name>
    <dbReference type="NCBI Taxonomy" id="1968433"/>
    <lineage>
        <taxon>Bacteria</taxon>
        <taxon>Pseudomonadati</taxon>
        <taxon>Pseudomonadota</taxon>
        <taxon>Betaproteobacteria</taxon>
        <taxon>Burkholderiales</taxon>
        <taxon>Oxalobacteraceae</taxon>
        <taxon>Noviherbaspirillum</taxon>
    </lineage>
</organism>
<dbReference type="GO" id="GO:0046872">
    <property type="term" value="F:metal ion binding"/>
    <property type="evidence" value="ECO:0007669"/>
    <property type="project" value="UniProtKB-KW"/>
</dbReference>
<dbReference type="InterPro" id="IPR012840">
    <property type="entry name" value="NrdG2"/>
</dbReference>
<dbReference type="InterPro" id="IPR058240">
    <property type="entry name" value="rSAM_sf"/>
</dbReference>
<dbReference type="GO" id="GO:0003824">
    <property type="term" value="F:catalytic activity"/>
    <property type="evidence" value="ECO:0007669"/>
    <property type="project" value="InterPro"/>
</dbReference>
<dbReference type="SFLD" id="SFLDS00029">
    <property type="entry name" value="Radical_SAM"/>
    <property type="match status" value="1"/>
</dbReference>
<dbReference type="InterPro" id="IPR013785">
    <property type="entry name" value="Aldolase_TIM"/>
</dbReference>
<feature type="domain" description="Radical SAM core" evidence="7">
    <location>
        <begin position="34"/>
        <end position="244"/>
    </location>
</feature>
<dbReference type="InterPro" id="IPR007197">
    <property type="entry name" value="rSAM"/>
</dbReference>
<dbReference type="NCBIfam" id="TIGR02495">
    <property type="entry name" value="NrdG2"/>
    <property type="match status" value="1"/>
</dbReference>
<dbReference type="AlphaFoldDB" id="A0A254T806"/>
<reference evidence="8 9" key="1">
    <citation type="submission" date="2016-02" db="EMBL/GenBank/DDBJ databases">
        <authorList>
            <person name="Wen L."/>
            <person name="He K."/>
            <person name="Yang H."/>
        </authorList>
    </citation>
    <scope>NUCLEOTIDE SEQUENCE [LARGE SCALE GENOMIC DNA]</scope>
    <source>
        <strain evidence="8 9">TSA40</strain>
    </source>
</reference>
<evidence type="ECO:0000256" key="6">
    <source>
        <dbReference type="ARBA" id="ARBA00023014"/>
    </source>
</evidence>
<proteinExistence type="predicted"/>
<protein>
    <submittedName>
        <fullName evidence="8">Anaerobic ribonucleoside-triphosphate reductase activating protein</fullName>
    </submittedName>
</protein>
<dbReference type="OrthoDB" id="9782387at2"/>
<keyword evidence="2" id="KW-0004">4Fe-4S</keyword>
<dbReference type="InterPro" id="IPR034457">
    <property type="entry name" value="Organic_radical-activating"/>
</dbReference>
<keyword evidence="3" id="KW-0949">S-adenosyl-L-methionine</keyword>
<dbReference type="CDD" id="cd01335">
    <property type="entry name" value="Radical_SAM"/>
    <property type="match status" value="1"/>
</dbReference>
<sequence>MSASTLTNSARTLAAESPQRTLKVGGVTPFTATDYPGKLAAVVFVQGCPWSCGYCHNPHLQMRLQKSPLQWSKVLGLLEKRAGLIDAVVFSGGEPTLDPALGNAIKDVRKLGFEVGLHTGGSYPQRLTELLPLVDWVALDVKAPFAQYEKVTGISDSGLQAQACAEAVLASGISHEFRTTVHPSLLAEEEILDIARMLAGMGVKNYALQSFRAQGCRTKELKATAVAGYPSEGLVQQVSGMFEKFSYRPA</sequence>
<dbReference type="SUPFAM" id="SSF102114">
    <property type="entry name" value="Radical SAM enzymes"/>
    <property type="match status" value="1"/>
</dbReference>
<keyword evidence="6" id="KW-0411">Iron-sulfur</keyword>
<dbReference type="PANTHER" id="PTHR30352">
    <property type="entry name" value="PYRUVATE FORMATE-LYASE-ACTIVATING ENZYME"/>
    <property type="match status" value="1"/>
</dbReference>
<dbReference type="EMBL" id="LSTO01000002">
    <property type="protein sequence ID" value="OWW18705.1"/>
    <property type="molecule type" value="Genomic_DNA"/>
</dbReference>
<dbReference type="Proteomes" id="UP000197535">
    <property type="component" value="Unassembled WGS sequence"/>
</dbReference>
<evidence type="ECO:0000313" key="8">
    <source>
        <dbReference type="EMBL" id="OWW18705.1"/>
    </source>
</evidence>
<keyword evidence="4" id="KW-0479">Metal-binding</keyword>
<evidence type="ECO:0000256" key="1">
    <source>
        <dbReference type="ARBA" id="ARBA00001966"/>
    </source>
</evidence>
<dbReference type="GO" id="GO:0051539">
    <property type="term" value="F:4 iron, 4 sulfur cluster binding"/>
    <property type="evidence" value="ECO:0007669"/>
    <property type="project" value="UniProtKB-KW"/>
</dbReference>
<comment type="caution">
    <text evidence="8">The sequence shown here is derived from an EMBL/GenBank/DDBJ whole genome shotgun (WGS) entry which is preliminary data.</text>
</comment>
<evidence type="ECO:0000256" key="3">
    <source>
        <dbReference type="ARBA" id="ARBA00022691"/>
    </source>
</evidence>
<accession>A0A254T806</accession>
<dbReference type="PROSITE" id="PS51918">
    <property type="entry name" value="RADICAL_SAM"/>
    <property type="match status" value="1"/>
</dbReference>
<evidence type="ECO:0000256" key="5">
    <source>
        <dbReference type="ARBA" id="ARBA00023004"/>
    </source>
</evidence>
<dbReference type="Gene3D" id="3.20.20.70">
    <property type="entry name" value="Aldolase class I"/>
    <property type="match status" value="1"/>
</dbReference>
<keyword evidence="9" id="KW-1185">Reference proteome</keyword>
<comment type="cofactor">
    <cofactor evidence="1">
        <name>[4Fe-4S] cluster</name>
        <dbReference type="ChEBI" id="CHEBI:49883"/>
    </cofactor>
</comment>
<dbReference type="PANTHER" id="PTHR30352:SF13">
    <property type="entry name" value="GLYCYL-RADICAL ENZYME ACTIVATING ENZYME YJJW-RELATED"/>
    <property type="match status" value="1"/>
</dbReference>
<dbReference type="SFLD" id="SFLDG01094">
    <property type="entry name" value="Uncharacterised_Radical_SAM_Su"/>
    <property type="match status" value="1"/>
</dbReference>
<keyword evidence="5" id="KW-0408">Iron</keyword>
<dbReference type="Pfam" id="PF04055">
    <property type="entry name" value="Radical_SAM"/>
    <property type="match status" value="1"/>
</dbReference>
<evidence type="ECO:0000256" key="4">
    <source>
        <dbReference type="ARBA" id="ARBA00022723"/>
    </source>
</evidence>
<evidence type="ECO:0000256" key="2">
    <source>
        <dbReference type="ARBA" id="ARBA00022485"/>
    </source>
</evidence>
<evidence type="ECO:0000259" key="7">
    <source>
        <dbReference type="PROSITE" id="PS51918"/>
    </source>
</evidence>